<evidence type="ECO:0000256" key="2">
    <source>
        <dbReference type="ARBA" id="ARBA00010271"/>
    </source>
</evidence>
<dbReference type="GO" id="GO:0016757">
    <property type="term" value="F:glycosyltransferase activity"/>
    <property type="evidence" value="ECO:0007669"/>
    <property type="project" value="UniProtKB-KW"/>
</dbReference>
<keyword evidence="4" id="KW-0812">Transmembrane</keyword>
<evidence type="ECO:0000256" key="7">
    <source>
        <dbReference type="SAM" id="SignalP"/>
    </source>
</evidence>
<dbReference type="PANTHER" id="PTHR11062:SF207">
    <property type="entry name" value="OS07G0188700 PROTEIN"/>
    <property type="match status" value="1"/>
</dbReference>
<dbReference type="EMBL" id="JADCNM010000009">
    <property type="protein sequence ID" value="KAG0468824.1"/>
    <property type="molecule type" value="Genomic_DNA"/>
</dbReference>
<keyword evidence="7" id="KW-0732">Signal</keyword>
<dbReference type="InterPro" id="IPR040911">
    <property type="entry name" value="Exostosin_GT47"/>
</dbReference>
<evidence type="ECO:0000313" key="9">
    <source>
        <dbReference type="EMBL" id="KAG0468824.1"/>
    </source>
</evidence>
<evidence type="ECO:0000256" key="5">
    <source>
        <dbReference type="ARBA" id="ARBA00023034"/>
    </source>
</evidence>
<dbReference type="PANTHER" id="PTHR11062">
    <property type="entry name" value="EXOSTOSIN HEPARAN SULFATE GLYCOSYLTRANSFERASE -RELATED"/>
    <property type="match status" value="1"/>
</dbReference>
<protein>
    <recommendedName>
        <fullName evidence="8">Exostosin GT47 domain-containing protein</fullName>
    </recommendedName>
</protein>
<feature type="region of interest" description="Disordered" evidence="6">
    <location>
        <begin position="98"/>
        <end position="129"/>
    </location>
</feature>
<keyword evidence="3" id="KW-0328">Glycosyltransferase</keyword>
<comment type="subcellular location">
    <subcellularLocation>
        <location evidence="1">Golgi apparatus membrane</location>
        <topology evidence="1">Single-pass type II membrane protein</topology>
    </subcellularLocation>
</comment>
<dbReference type="InterPro" id="IPR004263">
    <property type="entry name" value="Exostosin"/>
</dbReference>
<evidence type="ECO:0000256" key="4">
    <source>
        <dbReference type="ARBA" id="ARBA00022968"/>
    </source>
</evidence>
<feature type="domain" description="Exostosin GT47" evidence="8">
    <location>
        <begin position="186"/>
        <end position="466"/>
    </location>
</feature>
<name>A0A835QFU5_VANPL</name>
<dbReference type="GO" id="GO:0000139">
    <property type="term" value="C:Golgi membrane"/>
    <property type="evidence" value="ECO:0007669"/>
    <property type="project" value="UniProtKB-SubCell"/>
</dbReference>
<evidence type="ECO:0000256" key="1">
    <source>
        <dbReference type="ARBA" id="ARBA00004323"/>
    </source>
</evidence>
<evidence type="ECO:0000256" key="3">
    <source>
        <dbReference type="ARBA" id="ARBA00022676"/>
    </source>
</evidence>
<keyword evidence="4" id="KW-0735">Signal-anchor</keyword>
<dbReference type="Proteomes" id="UP000639772">
    <property type="component" value="Chromosome 9"/>
</dbReference>
<feature type="signal peptide" evidence="7">
    <location>
        <begin position="1"/>
        <end position="32"/>
    </location>
</feature>
<gene>
    <name evidence="9" type="ORF">HPP92_018152</name>
</gene>
<proteinExistence type="inferred from homology"/>
<organism evidence="9 10">
    <name type="scientific">Vanilla planifolia</name>
    <name type="common">Vanilla</name>
    <dbReference type="NCBI Taxonomy" id="51239"/>
    <lineage>
        <taxon>Eukaryota</taxon>
        <taxon>Viridiplantae</taxon>
        <taxon>Streptophyta</taxon>
        <taxon>Embryophyta</taxon>
        <taxon>Tracheophyta</taxon>
        <taxon>Spermatophyta</taxon>
        <taxon>Magnoliopsida</taxon>
        <taxon>Liliopsida</taxon>
        <taxon>Asparagales</taxon>
        <taxon>Orchidaceae</taxon>
        <taxon>Vanilloideae</taxon>
        <taxon>Vanilleae</taxon>
        <taxon>Vanilla</taxon>
    </lineage>
</organism>
<accession>A0A835QFU5</accession>
<sequence length="520" mass="58468">MGTPFSSSSSCVALASVLLPLLLLCLLSLVLNSNQSTSLWSPSWLSPNYSDSAADAALAEAGAGGVVIRTKESAAAIQASLVSPNDIPATRFLLPPAAAPAAAPGPEPGKDVDELKDKAQPPSSIRVRRRNDKLERLESNLARARAAIRAVAQSPNKTFAIDKDYVPVGPVYRNPYAFHRSYLEMEKLFKVYVYEEGEPPLFHDGPCRSIYSMEGRFIHNMEMGNRFRTRDPHQAHVHFLPFSVVKMVKFIYKPKTFDISPLERTIVDYIRLVSSRYPFWNRSLGADHFMLSCHDWGPHASRSLPELYSRSIRVLCNANTSEGFRPEKDVSLPEINLKTGGTAGIIGGLPVSRRSTLAFFAGGVHGPIRPVLLRHWKDRGDPEMQVYEYLPKGMDYYGMMRKSRFCLCPSGYEVASPRVVEAIYLECVPVIISENYSLPFADVLNWRSFSVQVSLGEIPRLKEILAGISTRQYIRMWRRVKVVQRHFVLSSRPERYDVFHMILHSVWLRRLNIRVLASGS</sequence>
<dbReference type="Pfam" id="PF03016">
    <property type="entry name" value="Exostosin_GT47"/>
    <property type="match status" value="1"/>
</dbReference>
<evidence type="ECO:0000256" key="6">
    <source>
        <dbReference type="SAM" id="MobiDB-lite"/>
    </source>
</evidence>
<keyword evidence="5" id="KW-0333">Golgi apparatus</keyword>
<evidence type="ECO:0000313" key="10">
    <source>
        <dbReference type="Proteomes" id="UP000639772"/>
    </source>
</evidence>
<reference evidence="9 10" key="1">
    <citation type="journal article" date="2020" name="Nat. Food">
        <title>A phased Vanilla planifolia genome enables genetic improvement of flavour and production.</title>
        <authorList>
            <person name="Hasing T."/>
            <person name="Tang H."/>
            <person name="Brym M."/>
            <person name="Khazi F."/>
            <person name="Huang T."/>
            <person name="Chambers A.H."/>
        </authorList>
    </citation>
    <scope>NUCLEOTIDE SEQUENCE [LARGE SCALE GENOMIC DNA]</scope>
    <source>
        <tissue evidence="9">Leaf</tissue>
    </source>
</reference>
<keyword evidence="3" id="KW-0808">Transferase</keyword>
<evidence type="ECO:0000259" key="8">
    <source>
        <dbReference type="Pfam" id="PF03016"/>
    </source>
</evidence>
<comment type="caution">
    <text evidence="9">The sequence shown here is derived from an EMBL/GenBank/DDBJ whole genome shotgun (WGS) entry which is preliminary data.</text>
</comment>
<feature type="chain" id="PRO_5032822644" description="Exostosin GT47 domain-containing protein" evidence="7">
    <location>
        <begin position="33"/>
        <end position="520"/>
    </location>
</feature>
<feature type="compositionally biased region" description="Basic and acidic residues" evidence="6">
    <location>
        <begin position="108"/>
        <end position="119"/>
    </location>
</feature>
<dbReference type="AlphaFoldDB" id="A0A835QFU5"/>
<comment type="similarity">
    <text evidence="2">Belongs to the glycosyltransferase 47 family.</text>
</comment>
<dbReference type="OrthoDB" id="1924787at2759"/>